<dbReference type="InterPro" id="IPR052340">
    <property type="entry name" value="RNase_Y/CdgJ"/>
</dbReference>
<dbReference type="KEGG" id="dbk:DGMP_35480"/>
<gene>
    <name evidence="2" type="ORF">DGMP_35480</name>
</gene>
<keyword evidence="3" id="KW-1185">Reference proteome</keyword>
<dbReference type="PANTHER" id="PTHR33525">
    <property type="match status" value="1"/>
</dbReference>
<dbReference type="AlphaFoldDB" id="A0A8D5JQV3"/>
<organism evidence="2 3">
    <name type="scientific">Desulfomarina profundi</name>
    <dbReference type="NCBI Taxonomy" id="2772557"/>
    <lineage>
        <taxon>Bacteria</taxon>
        <taxon>Pseudomonadati</taxon>
        <taxon>Thermodesulfobacteriota</taxon>
        <taxon>Desulfobulbia</taxon>
        <taxon>Desulfobulbales</taxon>
        <taxon>Desulfobulbaceae</taxon>
        <taxon>Desulfomarina</taxon>
    </lineage>
</organism>
<dbReference type="Pfam" id="PF08668">
    <property type="entry name" value="HDOD"/>
    <property type="match status" value="1"/>
</dbReference>
<name>A0A8D5JQV3_9BACT</name>
<accession>A0A8D5JQV3</accession>
<reference evidence="2" key="1">
    <citation type="submission" date="2020-09" db="EMBL/GenBank/DDBJ databases">
        <title>Desulfogranum mesoprofundum gen. nov., sp. nov., a novel mesophilic, sulfate-reducing chemolithoautotroph isolated from a deep-sea hydrothermal vent chimney in the Suiyo Seamount.</title>
        <authorList>
            <person name="Hashimoto Y."/>
            <person name="Nakagawa S."/>
        </authorList>
    </citation>
    <scope>NUCLEOTIDE SEQUENCE</scope>
    <source>
        <strain evidence="2">KT2</strain>
    </source>
</reference>
<dbReference type="PROSITE" id="PS51833">
    <property type="entry name" value="HDOD"/>
    <property type="match status" value="1"/>
</dbReference>
<dbReference type="PANTHER" id="PTHR33525:SF6">
    <property type="entry name" value="HDOD DOMAIN-CONTAINING PROTEIN"/>
    <property type="match status" value="1"/>
</dbReference>
<dbReference type="InterPro" id="IPR013976">
    <property type="entry name" value="HDOD"/>
</dbReference>
<dbReference type="Proteomes" id="UP000826725">
    <property type="component" value="Chromosome"/>
</dbReference>
<protein>
    <recommendedName>
        <fullName evidence="1">HDOD domain-containing protein</fullName>
    </recommendedName>
</protein>
<evidence type="ECO:0000313" key="2">
    <source>
        <dbReference type="EMBL" id="BCL62855.1"/>
    </source>
</evidence>
<dbReference type="RefSeq" id="WP_228855163.1">
    <property type="nucleotide sequence ID" value="NZ_AP024086.1"/>
</dbReference>
<dbReference type="EMBL" id="AP024086">
    <property type="protein sequence ID" value="BCL62855.1"/>
    <property type="molecule type" value="Genomic_DNA"/>
</dbReference>
<evidence type="ECO:0000259" key="1">
    <source>
        <dbReference type="PROSITE" id="PS51833"/>
    </source>
</evidence>
<feature type="domain" description="HDOD" evidence="1">
    <location>
        <begin position="18"/>
        <end position="215"/>
    </location>
</feature>
<proteinExistence type="predicted"/>
<evidence type="ECO:0000313" key="3">
    <source>
        <dbReference type="Proteomes" id="UP000826725"/>
    </source>
</evidence>
<sequence length="285" mass="31549">MKTTGENPVFQTLNSAQLPVLPSSVSTLLTAFEDETLDYGEIAEILHNFPTIVIRLISLANSAWSAPIRKIAELDEACARLGFGVVKSISISLAISAPFDPGRCPPFDVHKYWVRAMAVAETTFNLTAATSGKDLLRSARTAGILHNLGLLWMAHQLPQATAHALRLHQSDQNISIDQTLKEQTGAGYREAGGYLGKLWCLPDPLPQTMEFHENKDYRNKGWEMSLLVGVAISMIAAAEFHLKWSPPFETLEVLEIKSVEAENIFNNLWKQFERIQQSAVALIGH</sequence>